<dbReference type="PANTHER" id="PTHR35867:SF1">
    <property type="entry name" value="PROTEIN RSEC"/>
    <property type="match status" value="1"/>
</dbReference>
<evidence type="ECO:0000313" key="3">
    <source>
        <dbReference type="Proteomes" id="UP001595962"/>
    </source>
</evidence>
<evidence type="ECO:0000256" key="1">
    <source>
        <dbReference type="SAM" id="Phobius"/>
    </source>
</evidence>
<accession>A0ABV9JJA3</accession>
<dbReference type="PIRSF" id="PIRSF004923">
    <property type="entry name" value="RseC"/>
    <property type="match status" value="1"/>
</dbReference>
<keyword evidence="1" id="KW-0812">Transmembrane</keyword>
<reference evidence="3" key="1">
    <citation type="journal article" date="2019" name="Int. J. Syst. Evol. Microbiol.">
        <title>The Global Catalogue of Microorganisms (GCM) 10K type strain sequencing project: providing services to taxonomists for standard genome sequencing and annotation.</title>
        <authorList>
            <consortium name="The Broad Institute Genomics Platform"/>
            <consortium name="The Broad Institute Genome Sequencing Center for Infectious Disease"/>
            <person name="Wu L."/>
            <person name="Ma J."/>
        </authorList>
    </citation>
    <scope>NUCLEOTIDE SEQUENCE [LARGE SCALE GENOMIC DNA]</scope>
    <source>
        <strain evidence="3">DT28</strain>
    </source>
</reference>
<dbReference type="EMBL" id="JBHSGB010000001">
    <property type="protein sequence ID" value="MFC4653690.1"/>
    <property type="molecule type" value="Genomic_DNA"/>
</dbReference>
<protein>
    <submittedName>
        <fullName evidence="2">SoxR reducing system RseC family protein</fullName>
    </submittedName>
</protein>
<dbReference type="PANTHER" id="PTHR35867">
    <property type="entry name" value="PROTEIN RSEC"/>
    <property type="match status" value="1"/>
</dbReference>
<keyword evidence="1" id="KW-1133">Transmembrane helix</keyword>
<name>A0ABV9JJA3_9GAMM</name>
<keyword evidence="3" id="KW-1185">Reference proteome</keyword>
<organism evidence="2 3">
    <name type="scientific">Rheinheimera marina</name>
    <dbReference type="NCBI Taxonomy" id="1774958"/>
    <lineage>
        <taxon>Bacteria</taxon>
        <taxon>Pseudomonadati</taxon>
        <taxon>Pseudomonadota</taxon>
        <taxon>Gammaproteobacteria</taxon>
        <taxon>Chromatiales</taxon>
        <taxon>Chromatiaceae</taxon>
        <taxon>Rheinheimera</taxon>
    </lineage>
</organism>
<proteinExistence type="predicted"/>
<sequence length="147" mass="15780">MLEEIAVVVKTDAEGVWLKTQAKTSCNACQANDNCGTGVVAKALTPRENVFFVAGHTNLLAGQTVQIAVTEQQLLSAAALVYLWPLACLILSALLLQHLQLPDSTVTLGALTAMGLAFALIRLRRQQSGPEPVQILKVLPQISLQHR</sequence>
<dbReference type="InterPro" id="IPR026268">
    <property type="entry name" value="RseC"/>
</dbReference>
<evidence type="ECO:0000313" key="2">
    <source>
        <dbReference type="EMBL" id="MFC4653690.1"/>
    </source>
</evidence>
<comment type="caution">
    <text evidence="2">The sequence shown here is derived from an EMBL/GenBank/DDBJ whole genome shotgun (WGS) entry which is preliminary data.</text>
</comment>
<gene>
    <name evidence="2" type="ORF">ACFO3I_01495</name>
</gene>
<dbReference type="InterPro" id="IPR007359">
    <property type="entry name" value="SigmaE_reg_RseC_MucC"/>
</dbReference>
<dbReference type="Proteomes" id="UP001595962">
    <property type="component" value="Unassembled WGS sequence"/>
</dbReference>
<feature type="transmembrane region" description="Helical" evidence="1">
    <location>
        <begin position="74"/>
        <end position="99"/>
    </location>
</feature>
<feature type="transmembrane region" description="Helical" evidence="1">
    <location>
        <begin position="105"/>
        <end position="123"/>
    </location>
</feature>
<dbReference type="Pfam" id="PF04246">
    <property type="entry name" value="RseC_MucC"/>
    <property type="match status" value="1"/>
</dbReference>
<dbReference type="RefSeq" id="WP_377331166.1">
    <property type="nucleotide sequence ID" value="NZ_JBHSGB010000001.1"/>
</dbReference>
<keyword evidence="1" id="KW-0472">Membrane</keyword>